<evidence type="ECO:0000256" key="1">
    <source>
        <dbReference type="SAM" id="MobiDB-lite"/>
    </source>
</evidence>
<organism evidence="2 3">
    <name type="scientific">Macrophomina phaseolina</name>
    <dbReference type="NCBI Taxonomy" id="35725"/>
    <lineage>
        <taxon>Eukaryota</taxon>
        <taxon>Fungi</taxon>
        <taxon>Dikarya</taxon>
        <taxon>Ascomycota</taxon>
        <taxon>Pezizomycotina</taxon>
        <taxon>Dothideomycetes</taxon>
        <taxon>Dothideomycetes incertae sedis</taxon>
        <taxon>Botryosphaeriales</taxon>
        <taxon>Botryosphaeriaceae</taxon>
        <taxon>Macrophomina</taxon>
    </lineage>
</organism>
<protein>
    <submittedName>
        <fullName evidence="2">Uncharacterized protein</fullName>
    </submittedName>
</protein>
<proteinExistence type="predicted"/>
<feature type="compositionally biased region" description="Low complexity" evidence="1">
    <location>
        <begin position="109"/>
        <end position="125"/>
    </location>
</feature>
<gene>
    <name evidence="2" type="ORF">B0J12DRAFT_452353</name>
</gene>
<reference evidence="2 3" key="1">
    <citation type="journal article" date="2021" name="Nat. Commun.">
        <title>Genetic determinants of endophytism in the Arabidopsis root mycobiome.</title>
        <authorList>
            <person name="Mesny F."/>
            <person name="Miyauchi S."/>
            <person name="Thiergart T."/>
            <person name="Pickel B."/>
            <person name="Atanasova L."/>
            <person name="Karlsson M."/>
            <person name="Huettel B."/>
            <person name="Barry K.W."/>
            <person name="Haridas S."/>
            <person name="Chen C."/>
            <person name="Bauer D."/>
            <person name="Andreopoulos W."/>
            <person name="Pangilinan J."/>
            <person name="LaButti K."/>
            <person name="Riley R."/>
            <person name="Lipzen A."/>
            <person name="Clum A."/>
            <person name="Drula E."/>
            <person name="Henrissat B."/>
            <person name="Kohler A."/>
            <person name="Grigoriev I.V."/>
            <person name="Martin F.M."/>
            <person name="Hacquard S."/>
        </authorList>
    </citation>
    <scope>NUCLEOTIDE SEQUENCE [LARGE SCALE GENOMIC DNA]</scope>
    <source>
        <strain evidence="2 3">MPI-SDFR-AT-0080</strain>
    </source>
</reference>
<evidence type="ECO:0000313" key="3">
    <source>
        <dbReference type="Proteomes" id="UP000774617"/>
    </source>
</evidence>
<comment type="caution">
    <text evidence="2">The sequence shown here is derived from an EMBL/GenBank/DDBJ whole genome shotgun (WGS) entry which is preliminary data.</text>
</comment>
<feature type="region of interest" description="Disordered" evidence="1">
    <location>
        <begin position="56"/>
        <end position="125"/>
    </location>
</feature>
<sequence length="239" mass="27041">MRSRLCEVFLASLQHFCKISVVYNSGSPASGHGSPTILPHPQHDLLHTMSDRLYFSPSSSGHDKKYGSKFANRNQIYNPPPQLPQVKDRQATTKPSTNQPTTKSSTNHSINQQIIKQSTSQSKPINESIKKINQQINTQSSIWVSSIAWQPSAAWLHQKPLIKNLKLYHHQNLNNNKNQKKKKKKKTTSMIQSSRVWNASIHRQQRIMHQVQQILHSRGLLQPMRTSRGQGSTSSAGAK</sequence>
<dbReference type="EMBL" id="JAGTJR010000009">
    <property type="protein sequence ID" value="KAH7054411.1"/>
    <property type="molecule type" value="Genomic_DNA"/>
</dbReference>
<name>A0ABQ8GFJ0_9PEZI</name>
<evidence type="ECO:0000313" key="2">
    <source>
        <dbReference type="EMBL" id="KAH7054411.1"/>
    </source>
</evidence>
<keyword evidence="3" id="KW-1185">Reference proteome</keyword>
<accession>A0ABQ8GFJ0</accession>
<feature type="compositionally biased region" description="Polar residues" evidence="1">
    <location>
        <begin position="92"/>
        <end position="108"/>
    </location>
</feature>
<feature type="compositionally biased region" description="Polar residues" evidence="1">
    <location>
        <begin position="224"/>
        <end position="239"/>
    </location>
</feature>
<feature type="region of interest" description="Disordered" evidence="1">
    <location>
        <begin position="218"/>
        <end position="239"/>
    </location>
</feature>
<dbReference type="Proteomes" id="UP000774617">
    <property type="component" value="Unassembled WGS sequence"/>
</dbReference>